<dbReference type="PANTHER" id="PTHR34220:SF7">
    <property type="entry name" value="SENSOR HISTIDINE KINASE YPDA"/>
    <property type="match status" value="1"/>
</dbReference>
<keyword evidence="7" id="KW-0547">Nucleotide-binding</keyword>
<dbReference type="InterPro" id="IPR005467">
    <property type="entry name" value="His_kinase_dom"/>
</dbReference>
<keyword evidence="4" id="KW-1003">Cell membrane</keyword>
<dbReference type="Gene3D" id="6.10.340.10">
    <property type="match status" value="1"/>
</dbReference>
<evidence type="ECO:0000256" key="1">
    <source>
        <dbReference type="ARBA" id="ARBA00000085"/>
    </source>
</evidence>
<evidence type="ECO:0000256" key="2">
    <source>
        <dbReference type="ARBA" id="ARBA00004651"/>
    </source>
</evidence>
<keyword evidence="12" id="KW-0175">Coiled coil</keyword>
<dbReference type="SMART" id="SM00304">
    <property type="entry name" value="HAMP"/>
    <property type="match status" value="1"/>
</dbReference>
<keyword evidence="9" id="KW-0067">ATP-binding</keyword>
<evidence type="ECO:0000313" key="16">
    <source>
        <dbReference type="EMBL" id="CAG5091009.1"/>
    </source>
</evidence>
<dbReference type="Proteomes" id="UP000681526">
    <property type="component" value="Unassembled WGS sequence"/>
</dbReference>
<evidence type="ECO:0000259" key="15">
    <source>
        <dbReference type="PROSITE" id="PS50885"/>
    </source>
</evidence>
<dbReference type="InterPro" id="IPR036890">
    <property type="entry name" value="HATPase_C_sf"/>
</dbReference>
<keyword evidence="11 13" id="KW-0472">Membrane</keyword>
<evidence type="ECO:0000256" key="9">
    <source>
        <dbReference type="ARBA" id="ARBA00022840"/>
    </source>
</evidence>
<dbReference type="RefSeq" id="WP_213485357.1">
    <property type="nucleotide sequence ID" value="NZ_CAJRAY010000078.1"/>
</dbReference>
<evidence type="ECO:0000259" key="14">
    <source>
        <dbReference type="PROSITE" id="PS50109"/>
    </source>
</evidence>
<reference evidence="16 17" key="1">
    <citation type="submission" date="2021-04" db="EMBL/GenBank/DDBJ databases">
        <authorList>
            <person name="Rakotoarivonina H."/>
        </authorList>
    </citation>
    <scope>NUCLEOTIDE SEQUENCE [LARGE SCALE GENOMIC DNA]</scope>
    <source>
        <strain evidence="16 17">XE</strain>
    </source>
</reference>
<evidence type="ECO:0000256" key="7">
    <source>
        <dbReference type="ARBA" id="ARBA00022741"/>
    </source>
</evidence>
<feature type="coiled-coil region" evidence="12">
    <location>
        <begin position="45"/>
        <end position="72"/>
    </location>
</feature>
<dbReference type="Pfam" id="PF00672">
    <property type="entry name" value="HAMP"/>
    <property type="match status" value="1"/>
</dbReference>
<keyword evidence="8" id="KW-0418">Kinase</keyword>
<evidence type="ECO:0000256" key="10">
    <source>
        <dbReference type="ARBA" id="ARBA00023012"/>
    </source>
</evidence>
<gene>
    <name evidence="16" type="primary">txxe 3095-yesM</name>
    <name evidence="16" type="ORF">TXXE_14835</name>
</gene>
<dbReference type="InterPro" id="IPR010559">
    <property type="entry name" value="Sig_transdc_His_kin_internal"/>
</dbReference>
<dbReference type="PROSITE" id="PS50885">
    <property type="entry name" value="HAMP"/>
    <property type="match status" value="1"/>
</dbReference>
<keyword evidence="5" id="KW-0597">Phosphoprotein</keyword>
<dbReference type="Gene3D" id="3.30.565.10">
    <property type="entry name" value="Histidine kinase-like ATPase, C-terminal domain"/>
    <property type="match status" value="1"/>
</dbReference>
<keyword evidence="13" id="KW-0812">Transmembrane</keyword>
<comment type="subcellular location">
    <subcellularLocation>
        <location evidence="2">Cell membrane</location>
        <topology evidence="2">Multi-pass membrane protein</topology>
    </subcellularLocation>
</comment>
<evidence type="ECO:0000256" key="4">
    <source>
        <dbReference type="ARBA" id="ARBA00022475"/>
    </source>
</evidence>
<proteinExistence type="predicted"/>
<dbReference type="InterPro" id="IPR050640">
    <property type="entry name" value="Bact_2-comp_sensor_kinase"/>
</dbReference>
<protein>
    <recommendedName>
        <fullName evidence="3">histidine kinase</fullName>
        <ecNumber evidence="3">2.7.13.3</ecNumber>
    </recommendedName>
</protein>
<dbReference type="SUPFAM" id="SSF158472">
    <property type="entry name" value="HAMP domain-like"/>
    <property type="match status" value="1"/>
</dbReference>
<evidence type="ECO:0000256" key="11">
    <source>
        <dbReference type="ARBA" id="ARBA00023136"/>
    </source>
</evidence>
<accession>A0ABN7S8N0</accession>
<comment type="caution">
    <text evidence="16">The sequence shown here is derived from an EMBL/GenBank/DDBJ whole genome shotgun (WGS) entry which is preliminary data.</text>
</comment>
<feature type="transmembrane region" description="Helical" evidence="13">
    <location>
        <begin position="20"/>
        <end position="40"/>
    </location>
</feature>
<feature type="transmembrane region" description="Helical" evidence="13">
    <location>
        <begin position="295"/>
        <end position="314"/>
    </location>
</feature>
<dbReference type="PANTHER" id="PTHR34220">
    <property type="entry name" value="SENSOR HISTIDINE KINASE YPDA"/>
    <property type="match status" value="1"/>
</dbReference>
<sequence length="599" mass="68570">MFRPAAFLQRINDIPLKYKFLLIYFLCVLLPIIVINVFFYQRNSADIKLREMDNLQKSIERASGELLGLIEESVALSRSIASDAAINEVLDRTYADPVEYFVAYHDFLRNNLTRYTSTYPNISDIRIYTDNDSIQSGSNYYVIGSLSGALPWLDQFAGRDGDVRLAAYVERDVLNSGQRISVLSKMNLYAANSRYKKYLRVDLNPEKIYSIMKREDGWLRLLLIDDRDRVVLDSASISFRTGVASSVITVPPERGSGYVIEHTLGQAGYIKGWKLIGIADTRRIEMLHDAARRSILWLAAVSAIIPTILINVLFRSYHLRVNKLARHMARIRDERFEPIAIAEGRDEIGALIRSFNAMAVKIHSLIHEVYKLEIRQKNLELEHLRAELSALHSQVNPHFLFNTLNALYVVCVKNGYRDVASVIRDLSLLMRQMLSRGDDLIPLREELHFTAMYLQIEKFRFGDLFEYAFEVDPDANEMRIPRMSVQLLVENACKHGLQARRDNRRVAVTAKLEDQALAVTVADNGIGMEEEKLRQVMDMARSDSGGHEHVGIRNVCKRLELYYRGMAAFRIDSRPGEGTTVGFRIPIRLLIEEESKEGR</sequence>
<evidence type="ECO:0000256" key="8">
    <source>
        <dbReference type="ARBA" id="ARBA00022777"/>
    </source>
</evidence>
<evidence type="ECO:0000256" key="6">
    <source>
        <dbReference type="ARBA" id="ARBA00022679"/>
    </source>
</evidence>
<evidence type="ECO:0000313" key="17">
    <source>
        <dbReference type="Proteomes" id="UP000681526"/>
    </source>
</evidence>
<organism evidence="16 17">
    <name type="scientific">Thermobacillus xylanilyticus</name>
    <dbReference type="NCBI Taxonomy" id="76633"/>
    <lineage>
        <taxon>Bacteria</taxon>
        <taxon>Bacillati</taxon>
        <taxon>Bacillota</taxon>
        <taxon>Bacilli</taxon>
        <taxon>Bacillales</taxon>
        <taxon>Paenibacillaceae</taxon>
        <taxon>Thermobacillus</taxon>
    </lineage>
</organism>
<evidence type="ECO:0000256" key="3">
    <source>
        <dbReference type="ARBA" id="ARBA00012438"/>
    </source>
</evidence>
<evidence type="ECO:0000256" key="12">
    <source>
        <dbReference type="SAM" id="Coils"/>
    </source>
</evidence>
<evidence type="ECO:0000256" key="13">
    <source>
        <dbReference type="SAM" id="Phobius"/>
    </source>
</evidence>
<dbReference type="SMART" id="SM00387">
    <property type="entry name" value="HATPase_c"/>
    <property type="match status" value="1"/>
</dbReference>
<dbReference type="InterPro" id="IPR003660">
    <property type="entry name" value="HAMP_dom"/>
</dbReference>
<comment type="catalytic activity">
    <reaction evidence="1">
        <text>ATP + protein L-histidine = ADP + protein N-phospho-L-histidine.</text>
        <dbReference type="EC" id="2.7.13.3"/>
    </reaction>
</comment>
<dbReference type="SUPFAM" id="SSF55874">
    <property type="entry name" value="ATPase domain of HSP90 chaperone/DNA topoisomerase II/histidine kinase"/>
    <property type="match status" value="1"/>
</dbReference>
<dbReference type="Pfam" id="PF02518">
    <property type="entry name" value="HATPase_c"/>
    <property type="match status" value="1"/>
</dbReference>
<feature type="domain" description="HAMP" evidence="15">
    <location>
        <begin position="315"/>
        <end position="367"/>
    </location>
</feature>
<evidence type="ECO:0000256" key="5">
    <source>
        <dbReference type="ARBA" id="ARBA00022553"/>
    </source>
</evidence>
<dbReference type="Pfam" id="PF06580">
    <property type="entry name" value="His_kinase"/>
    <property type="match status" value="1"/>
</dbReference>
<dbReference type="EC" id="2.7.13.3" evidence="3"/>
<name>A0ABN7S8N0_THEXY</name>
<dbReference type="InterPro" id="IPR003594">
    <property type="entry name" value="HATPase_dom"/>
</dbReference>
<dbReference type="CDD" id="cd06225">
    <property type="entry name" value="HAMP"/>
    <property type="match status" value="1"/>
</dbReference>
<keyword evidence="13" id="KW-1133">Transmembrane helix</keyword>
<keyword evidence="6" id="KW-0808">Transferase</keyword>
<keyword evidence="10" id="KW-0902">Two-component regulatory system</keyword>
<dbReference type="PROSITE" id="PS50109">
    <property type="entry name" value="HIS_KIN"/>
    <property type="match status" value="1"/>
</dbReference>
<feature type="domain" description="Histidine kinase" evidence="14">
    <location>
        <begin position="488"/>
        <end position="589"/>
    </location>
</feature>
<feature type="coiled-coil region" evidence="12">
    <location>
        <begin position="367"/>
        <end position="394"/>
    </location>
</feature>
<dbReference type="EMBL" id="CAJRAY010000078">
    <property type="protein sequence ID" value="CAG5091009.1"/>
    <property type="molecule type" value="Genomic_DNA"/>
</dbReference>
<keyword evidence="17" id="KW-1185">Reference proteome</keyword>